<dbReference type="Proteomes" id="UP000252254">
    <property type="component" value="Unassembled WGS sequence"/>
</dbReference>
<reference evidence="1 2" key="1">
    <citation type="submission" date="2018-06" db="EMBL/GenBank/DDBJ databases">
        <title>Genomic Encyclopedia of Type Strains, Phase IV (KMG-IV): sequencing the most valuable type-strain genomes for metagenomic binning, comparative biology and taxonomic classification.</title>
        <authorList>
            <person name="Goeker M."/>
        </authorList>
    </citation>
    <scope>NUCLEOTIDE SEQUENCE [LARGE SCALE GENOMIC DNA]</scope>
    <source>
        <strain evidence="1 2">DSM 15140</strain>
    </source>
</reference>
<comment type="caution">
    <text evidence="1">The sequence shown here is derived from an EMBL/GenBank/DDBJ whole genome shotgun (WGS) entry which is preliminary data.</text>
</comment>
<accession>A0A366EBM0</accession>
<evidence type="ECO:0000313" key="1">
    <source>
        <dbReference type="EMBL" id="RBO99445.1"/>
    </source>
</evidence>
<protein>
    <submittedName>
        <fullName evidence="1">Uncharacterized protein</fullName>
    </submittedName>
</protein>
<organism evidence="1 2">
    <name type="scientific">Paraliobacillus ryukyuensis</name>
    <dbReference type="NCBI Taxonomy" id="200904"/>
    <lineage>
        <taxon>Bacteria</taxon>
        <taxon>Bacillati</taxon>
        <taxon>Bacillota</taxon>
        <taxon>Bacilli</taxon>
        <taxon>Bacillales</taxon>
        <taxon>Bacillaceae</taxon>
        <taxon>Paraliobacillus</taxon>
    </lineage>
</organism>
<evidence type="ECO:0000313" key="2">
    <source>
        <dbReference type="Proteomes" id="UP000252254"/>
    </source>
</evidence>
<gene>
    <name evidence="1" type="ORF">DES48_104118</name>
</gene>
<dbReference type="AlphaFoldDB" id="A0A366EBM0"/>
<name>A0A366EBM0_9BACI</name>
<sequence>MKLVYTILKGYVSISLADTIGNGTYNSADENENSNEETNFQEALAGNAFISYLQVDINN</sequence>
<dbReference type="RefSeq" id="WP_113868353.1">
    <property type="nucleotide sequence ID" value="NZ_BAABQN010000003.1"/>
</dbReference>
<dbReference type="EMBL" id="QNRI01000004">
    <property type="protein sequence ID" value="RBO99445.1"/>
    <property type="molecule type" value="Genomic_DNA"/>
</dbReference>
<keyword evidence="2" id="KW-1185">Reference proteome</keyword>
<proteinExistence type="predicted"/>